<organism evidence="2 3">
    <name type="scientific">Phaeovulum veldkampii DSM 11550</name>
    <dbReference type="NCBI Taxonomy" id="1185920"/>
    <lineage>
        <taxon>Bacteria</taxon>
        <taxon>Pseudomonadati</taxon>
        <taxon>Pseudomonadota</taxon>
        <taxon>Alphaproteobacteria</taxon>
        <taxon>Rhodobacterales</taxon>
        <taxon>Paracoccaceae</taxon>
        <taxon>Phaeovulum</taxon>
    </lineage>
</organism>
<feature type="compositionally biased region" description="Pro residues" evidence="1">
    <location>
        <begin position="114"/>
        <end position="124"/>
    </location>
</feature>
<feature type="compositionally biased region" description="Basic and acidic residues" evidence="1">
    <location>
        <begin position="61"/>
        <end position="71"/>
    </location>
</feature>
<feature type="compositionally biased region" description="Low complexity" evidence="1">
    <location>
        <begin position="222"/>
        <end position="244"/>
    </location>
</feature>
<evidence type="ECO:0000256" key="1">
    <source>
        <dbReference type="SAM" id="MobiDB-lite"/>
    </source>
</evidence>
<feature type="compositionally biased region" description="Pro residues" evidence="1">
    <location>
        <begin position="75"/>
        <end position="90"/>
    </location>
</feature>
<gene>
    <name evidence="2" type="ORF">C5F46_04975</name>
</gene>
<dbReference type="AlphaFoldDB" id="A0A2T4JK66"/>
<evidence type="ECO:0000313" key="2">
    <source>
        <dbReference type="EMBL" id="PTE18296.1"/>
    </source>
</evidence>
<feature type="compositionally biased region" description="Acidic residues" evidence="1">
    <location>
        <begin position="91"/>
        <end position="111"/>
    </location>
</feature>
<comment type="caution">
    <text evidence="2">The sequence shown here is derived from an EMBL/GenBank/DDBJ whole genome shotgun (WGS) entry which is preliminary data.</text>
</comment>
<keyword evidence="3" id="KW-1185">Reference proteome</keyword>
<accession>A0A2T4JK66</accession>
<feature type="compositionally biased region" description="Pro residues" evidence="1">
    <location>
        <begin position="140"/>
        <end position="152"/>
    </location>
</feature>
<feature type="region of interest" description="Disordered" evidence="1">
    <location>
        <begin position="56"/>
        <end position="244"/>
    </location>
</feature>
<evidence type="ECO:0000313" key="3">
    <source>
        <dbReference type="Proteomes" id="UP000241899"/>
    </source>
</evidence>
<dbReference type="EMBL" id="PZKF01000008">
    <property type="protein sequence ID" value="PTE18296.1"/>
    <property type="molecule type" value="Genomic_DNA"/>
</dbReference>
<dbReference type="Proteomes" id="UP000241899">
    <property type="component" value="Unassembled WGS sequence"/>
</dbReference>
<dbReference type="RefSeq" id="WP_107324258.1">
    <property type="nucleotide sequence ID" value="NZ_PZKF01000008.1"/>
</dbReference>
<reference evidence="2 3" key="1">
    <citation type="submission" date="2018-03" db="EMBL/GenBank/DDBJ databases">
        <title>Rhodobacter veldkampii.</title>
        <authorList>
            <person name="Meyer T.E."/>
            <person name="Miller S."/>
            <person name="Lodha T."/>
            <person name="Gandham S."/>
            <person name="Chintalapati S."/>
            <person name="Chintalapati V.R."/>
        </authorList>
    </citation>
    <scope>NUCLEOTIDE SEQUENCE [LARGE SCALE GENOMIC DNA]</scope>
    <source>
        <strain evidence="2 3">DSM 11550</strain>
    </source>
</reference>
<dbReference type="OrthoDB" id="7161229at2"/>
<sequence length="378" mass="39686">MNRTDRIGIGLSAALHLGLIVWVAFGDWLFRPKPPQAIEMTEVAVMSEAEFAALVAAAPKPSDRPVSEPEAPRPAARPEPPEPEPTPAPEPEPEPAPEPTPEPEPDPEPEVADLPPPLPVPPVEVPSEMLTEVSPRPKPKPAPRVAPTPAEAPEPDAQVADTAVEQTRPEDTAEPEEVVEPPKENAAPPEATTQIVTEATETEQKAQSSVPLTSSRPKTRPAKPAQPAKPAAPAPTQTAQTRTDAVADALAEALAGAATEGTGGVGRAASGPPLTSGEKDALVIAVKACWNVGALSSDALRTVVTVGFDMTPDGRPVGASIRRLSYEGGNETAAAQAYEAGRRAILRCGANGFPLPPEKFDQWAQVEIVFNPEKMRMK</sequence>
<dbReference type="Gene3D" id="3.30.1150.10">
    <property type="match status" value="1"/>
</dbReference>
<protein>
    <submittedName>
        <fullName evidence="2">Cell envelope biogenesis protein TolA</fullName>
    </submittedName>
</protein>
<proteinExistence type="predicted"/>
<name>A0A2T4JK66_9RHOB</name>
<feature type="compositionally biased region" description="Polar residues" evidence="1">
    <location>
        <begin position="192"/>
        <end position="215"/>
    </location>
</feature>